<reference evidence="2 3" key="1">
    <citation type="submission" date="2019-06" db="EMBL/GenBank/DDBJ databases">
        <title>Cerasibacillus sp. nov., isolated from maize field.</title>
        <authorList>
            <person name="Lin S.-Y."/>
            <person name="Tsai C.-F."/>
            <person name="Young C.-C."/>
        </authorList>
    </citation>
    <scope>NUCLEOTIDE SEQUENCE [LARGE SCALE GENOMIC DNA]</scope>
    <source>
        <strain evidence="2 3">CC-CFT480</strain>
    </source>
</reference>
<organism evidence="2 3">
    <name type="scientific">Cerasibacillus terrae</name>
    <dbReference type="NCBI Taxonomy" id="2498845"/>
    <lineage>
        <taxon>Bacteria</taxon>
        <taxon>Bacillati</taxon>
        <taxon>Bacillota</taxon>
        <taxon>Bacilli</taxon>
        <taxon>Bacillales</taxon>
        <taxon>Bacillaceae</taxon>
        <taxon>Cerasibacillus</taxon>
    </lineage>
</organism>
<evidence type="ECO:0000313" key="3">
    <source>
        <dbReference type="Proteomes" id="UP000321574"/>
    </source>
</evidence>
<comment type="caution">
    <text evidence="2">The sequence shown here is derived from an EMBL/GenBank/DDBJ whole genome shotgun (WGS) entry which is preliminary data.</text>
</comment>
<dbReference type="Proteomes" id="UP000321574">
    <property type="component" value="Unassembled WGS sequence"/>
</dbReference>
<dbReference type="OrthoDB" id="2365131at2"/>
<dbReference type="EMBL" id="VDUW01000002">
    <property type="protein sequence ID" value="TXL66828.1"/>
    <property type="molecule type" value="Genomic_DNA"/>
</dbReference>
<proteinExistence type="predicted"/>
<sequence>MEKRVFVVTFEEDSKSYQAFSELKQMHVLKKVQVDQMAVITNMEDEKLKIKDFMDMTGPDKTSRGSIIGILIGLLGGPVGMLLGWVSGAVIGASGDAREVKDAMSAFEQTLAMISTGKTGLMVIATAESREAIQDLVQEEIEGGRVLQLDLELVKREIEHARQTERELQREARKRWFDKNK</sequence>
<evidence type="ECO:0000256" key="1">
    <source>
        <dbReference type="SAM" id="Phobius"/>
    </source>
</evidence>
<protein>
    <submittedName>
        <fullName evidence="2">DUF1269 domain-containing protein</fullName>
    </submittedName>
</protein>
<keyword evidence="3" id="KW-1185">Reference proteome</keyword>
<accession>A0A5C8NZR0</accession>
<name>A0A5C8NZR0_9BACI</name>
<keyword evidence="1" id="KW-1133">Transmembrane helix</keyword>
<gene>
    <name evidence="2" type="ORF">FHP05_05510</name>
</gene>
<keyword evidence="1" id="KW-0812">Transmembrane</keyword>
<keyword evidence="1" id="KW-0472">Membrane</keyword>
<evidence type="ECO:0000313" key="2">
    <source>
        <dbReference type="EMBL" id="TXL66828.1"/>
    </source>
</evidence>
<dbReference type="AlphaFoldDB" id="A0A5C8NZR0"/>
<feature type="transmembrane region" description="Helical" evidence="1">
    <location>
        <begin position="67"/>
        <end position="91"/>
    </location>
</feature>
<dbReference type="RefSeq" id="WP_147666228.1">
    <property type="nucleotide sequence ID" value="NZ_VDUW01000002.1"/>
</dbReference>